<reference evidence="1 2" key="1">
    <citation type="submission" date="2021-07" db="EMBL/GenBank/DDBJ databases">
        <title>Flavobacterium sp. nov. isolated from sediment on the Taihu Lake.</title>
        <authorList>
            <person name="Qu J.-H."/>
        </authorList>
    </citation>
    <scope>NUCLEOTIDE SEQUENCE [LARGE SCALE GENOMIC DNA]</scope>
    <source>
        <strain evidence="1 2">NAS39</strain>
    </source>
</reference>
<protein>
    <submittedName>
        <fullName evidence="1">Uncharacterized protein</fullName>
    </submittedName>
</protein>
<dbReference type="RefSeq" id="WP_219315598.1">
    <property type="nucleotide sequence ID" value="NZ_JAHWYN010000001.1"/>
</dbReference>
<keyword evidence="2" id="KW-1185">Reference proteome</keyword>
<sequence>MPIEIKELRIVVKIEEDIPSFQAQIPLDKVQLESIKSELIRECTSKVLEKIKEKSER</sequence>
<evidence type="ECO:0000313" key="2">
    <source>
        <dbReference type="Proteomes" id="UP000812031"/>
    </source>
</evidence>
<dbReference type="Proteomes" id="UP000812031">
    <property type="component" value="Unassembled WGS sequence"/>
</dbReference>
<proteinExistence type="predicted"/>
<evidence type="ECO:0000313" key="1">
    <source>
        <dbReference type="EMBL" id="MBW4359053.1"/>
    </source>
</evidence>
<dbReference type="EMBL" id="JAHWYN010000001">
    <property type="protein sequence ID" value="MBW4359053.1"/>
    <property type="molecule type" value="Genomic_DNA"/>
</dbReference>
<organism evidence="1 2">
    <name type="scientific">Flavobacterium taihuense</name>
    <dbReference type="NCBI Taxonomy" id="2857508"/>
    <lineage>
        <taxon>Bacteria</taxon>
        <taxon>Pseudomonadati</taxon>
        <taxon>Bacteroidota</taxon>
        <taxon>Flavobacteriia</taxon>
        <taxon>Flavobacteriales</taxon>
        <taxon>Flavobacteriaceae</taxon>
        <taxon>Flavobacterium</taxon>
    </lineage>
</organism>
<comment type="caution">
    <text evidence="1">The sequence shown here is derived from an EMBL/GenBank/DDBJ whole genome shotgun (WGS) entry which is preliminary data.</text>
</comment>
<accession>A0ABS6XQT8</accession>
<gene>
    <name evidence="1" type="ORF">KZH69_01000</name>
</gene>
<dbReference type="Pfam" id="PF19265">
    <property type="entry name" value="DUF5908"/>
    <property type="match status" value="1"/>
</dbReference>
<dbReference type="InterPro" id="IPR045459">
    <property type="entry name" value="DUF5908"/>
</dbReference>
<name>A0ABS6XQT8_9FLAO</name>